<dbReference type="Gene3D" id="2.60.120.560">
    <property type="entry name" value="Exo-inulinase, domain 1"/>
    <property type="match status" value="1"/>
</dbReference>
<gene>
    <name evidence="3" type="ORF">EZ216_13425</name>
</gene>
<keyword evidence="1" id="KW-0732">Signal</keyword>
<evidence type="ECO:0000256" key="1">
    <source>
        <dbReference type="SAM" id="SignalP"/>
    </source>
</evidence>
<feature type="signal peptide" evidence="1">
    <location>
        <begin position="1"/>
        <end position="20"/>
    </location>
</feature>
<dbReference type="OrthoDB" id="259356at2"/>
<dbReference type="InterPro" id="IPR010496">
    <property type="entry name" value="AL/BT2_dom"/>
</dbReference>
<dbReference type="GO" id="GO:0016787">
    <property type="term" value="F:hydrolase activity"/>
    <property type="evidence" value="ECO:0007669"/>
    <property type="project" value="InterPro"/>
</dbReference>
<feature type="domain" description="3-keto-alpha-glucoside-1,2-lyase/3-keto-2-hydroxy-glucal hydratase" evidence="2">
    <location>
        <begin position="40"/>
        <end position="207"/>
    </location>
</feature>
<dbReference type="Proteomes" id="UP000297839">
    <property type="component" value="Unassembled WGS sequence"/>
</dbReference>
<dbReference type="EMBL" id="SMLK01000004">
    <property type="protein sequence ID" value="TFZ00104.1"/>
    <property type="molecule type" value="Genomic_DNA"/>
</dbReference>
<name>A0A4Z0BNV0_9BURK</name>
<sequence>MVFFVQETRMALFRPIAALAAACTVALGGCASSPPSDPVQTLIDGSRGMDNFVNMGGANWHAEGDAIVADSRPGNEPTYYLATRSTYKDFRLHAEFWVSDDANTGIYMRCSEVRPMTDRTCLEANIFDKRPDPSYATGALTWLVKAPVPVPKTGGQWNTMDILAKGTHMEVTLNGVKTAQTDESRDVRGVIGLQYAGGVVRFRKLQIQPL</sequence>
<evidence type="ECO:0000313" key="4">
    <source>
        <dbReference type="Proteomes" id="UP000297839"/>
    </source>
</evidence>
<organism evidence="3 4">
    <name type="scientific">Ramlibacter humi</name>
    <dbReference type="NCBI Taxonomy" id="2530451"/>
    <lineage>
        <taxon>Bacteria</taxon>
        <taxon>Pseudomonadati</taxon>
        <taxon>Pseudomonadota</taxon>
        <taxon>Betaproteobacteria</taxon>
        <taxon>Burkholderiales</taxon>
        <taxon>Comamonadaceae</taxon>
        <taxon>Ramlibacter</taxon>
    </lineage>
</organism>
<dbReference type="Pfam" id="PF06439">
    <property type="entry name" value="3keto-disac_hyd"/>
    <property type="match status" value="1"/>
</dbReference>
<comment type="caution">
    <text evidence="3">The sequence shown here is derived from an EMBL/GenBank/DDBJ whole genome shotgun (WGS) entry which is preliminary data.</text>
</comment>
<keyword evidence="4" id="KW-1185">Reference proteome</keyword>
<dbReference type="AlphaFoldDB" id="A0A4Z0BNV0"/>
<evidence type="ECO:0000259" key="2">
    <source>
        <dbReference type="Pfam" id="PF06439"/>
    </source>
</evidence>
<accession>A0A4Z0BNV0</accession>
<protein>
    <submittedName>
        <fullName evidence="3">DUF1080 domain-containing protein</fullName>
    </submittedName>
</protein>
<proteinExistence type="predicted"/>
<evidence type="ECO:0000313" key="3">
    <source>
        <dbReference type="EMBL" id="TFZ00104.1"/>
    </source>
</evidence>
<reference evidence="3 4" key="1">
    <citation type="submission" date="2019-03" db="EMBL/GenBank/DDBJ databases">
        <title>Ramlibacter sp. 18x22-1, whole genome shotgun sequence.</title>
        <authorList>
            <person name="Zhang X."/>
            <person name="Feng G."/>
            <person name="Zhu H."/>
        </authorList>
    </citation>
    <scope>NUCLEOTIDE SEQUENCE [LARGE SCALE GENOMIC DNA]</scope>
    <source>
        <strain evidence="3 4">18x22-1</strain>
    </source>
</reference>
<feature type="chain" id="PRO_5021320644" evidence="1">
    <location>
        <begin position="21"/>
        <end position="210"/>
    </location>
</feature>